<name>A0A6J5L781_9CAUD</name>
<accession>A0A6J5L781</accession>
<gene>
    <name evidence="2" type="ORF">UFOVP117_327</name>
</gene>
<feature type="compositionally biased region" description="Acidic residues" evidence="1">
    <location>
        <begin position="258"/>
        <end position="290"/>
    </location>
</feature>
<feature type="region of interest" description="Disordered" evidence="1">
    <location>
        <begin position="125"/>
        <end position="204"/>
    </location>
</feature>
<sequence length="409" mass="45936">MSKIKPIGSEKLQGNEKLLRIMEIAKYKEVIPNSINETSSVDYKITLADGNTYSIVKERLGYIIKKSINESVSDYIDNIKNRKHFSSYSSAMRKLNLMAGEINRVNGISEGISLFTEDKKYMLKAPQPKVEAPTETPSDLPPPAPEPEPSPAPAPEDLSLDMGPSSDEMPTSPEGEEMDTDMDDMGEEPSEGGEGEPVTFKSIQKLTGKLAQKIRDYSGEDELSSKDVKYVINSILSSLDLNSLDEEDKEEILTRFDGEEESDYGMEDMGSEDEESDEFNVDSEEETSTEEEPKPEEMGEADYLDGMFSKVFGESQVDKILKKYVVVNENEKKFVNEKKKEQKVISESRKAKYTKEIERLSLTESQSEISKKIVNNFPFITFVGKTNKGNLVFENNNKQLKVSPQGNIL</sequence>
<evidence type="ECO:0000256" key="1">
    <source>
        <dbReference type="SAM" id="MobiDB-lite"/>
    </source>
</evidence>
<proteinExistence type="predicted"/>
<feature type="compositionally biased region" description="Acidic residues" evidence="1">
    <location>
        <begin position="174"/>
        <end position="194"/>
    </location>
</feature>
<feature type="compositionally biased region" description="Pro residues" evidence="1">
    <location>
        <begin position="139"/>
        <end position="154"/>
    </location>
</feature>
<reference evidence="2" key="1">
    <citation type="submission" date="2020-04" db="EMBL/GenBank/DDBJ databases">
        <authorList>
            <person name="Chiriac C."/>
            <person name="Salcher M."/>
            <person name="Ghai R."/>
            <person name="Kavagutti S V."/>
        </authorList>
    </citation>
    <scope>NUCLEOTIDE SEQUENCE</scope>
</reference>
<dbReference type="EMBL" id="LR796235">
    <property type="protein sequence ID" value="CAB4130244.1"/>
    <property type="molecule type" value="Genomic_DNA"/>
</dbReference>
<evidence type="ECO:0000313" key="2">
    <source>
        <dbReference type="EMBL" id="CAB4130244.1"/>
    </source>
</evidence>
<organism evidence="2">
    <name type="scientific">uncultured Caudovirales phage</name>
    <dbReference type="NCBI Taxonomy" id="2100421"/>
    <lineage>
        <taxon>Viruses</taxon>
        <taxon>Duplodnaviria</taxon>
        <taxon>Heunggongvirae</taxon>
        <taxon>Uroviricota</taxon>
        <taxon>Caudoviricetes</taxon>
        <taxon>Peduoviridae</taxon>
        <taxon>Maltschvirus</taxon>
        <taxon>Maltschvirus maltsch</taxon>
    </lineage>
</organism>
<feature type="region of interest" description="Disordered" evidence="1">
    <location>
        <begin position="237"/>
        <end position="298"/>
    </location>
</feature>
<protein>
    <submittedName>
        <fullName evidence="2">Uncharacterized protein</fullName>
    </submittedName>
</protein>